<protein>
    <submittedName>
        <fullName evidence="8">Uncharacterized protein</fullName>
    </submittedName>
</protein>
<dbReference type="InterPro" id="IPR050661">
    <property type="entry name" value="BglG_antiterminators"/>
</dbReference>
<keyword evidence="3" id="KW-0805">Transcription regulation</keyword>
<feature type="domain" description="PTS EIIA type-2" evidence="5">
    <location>
        <begin position="541"/>
        <end position="688"/>
    </location>
</feature>
<evidence type="ECO:0000259" key="7">
    <source>
        <dbReference type="PROSITE" id="PS51372"/>
    </source>
</evidence>
<dbReference type="Pfam" id="PF08279">
    <property type="entry name" value="HTH_11"/>
    <property type="match status" value="2"/>
</dbReference>
<evidence type="ECO:0000313" key="9">
    <source>
        <dbReference type="Proteomes" id="UP000287756"/>
    </source>
</evidence>
<feature type="domain" description="PRD" evidence="7">
    <location>
        <begin position="200"/>
        <end position="305"/>
    </location>
</feature>
<evidence type="ECO:0000313" key="8">
    <source>
        <dbReference type="EMBL" id="QAS52274.1"/>
    </source>
</evidence>
<dbReference type="GO" id="GO:0008982">
    <property type="term" value="F:protein-N(PI)-phosphohistidine-sugar phosphotransferase activity"/>
    <property type="evidence" value="ECO:0007669"/>
    <property type="project" value="InterPro"/>
</dbReference>
<name>A0A410MC03_9BACI</name>
<dbReference type="InterPro" id="IPR002178">
    <property type="entry name" value="PTS_EIIA_type-2_dom"/>
</dbReference>
<proteinExistence type="predicted"/>
<dbReference type="InterPro" id="IPR011608">
    <property type="entry name" value="PRD"/>
</dbReference>
<organism evidence="8 9">
    <name type="scientific">Halobacillus litoralis</name>
    <dbReference type="NCBI Taxonomy" id="45668"/>
    <lineage>
        <taxon>Bacteria</taxon>
        <taxon>Bacillati</taxon>
        <taxon>Bacillota</taxon>
        <taxon>Bacilli</taxon>
        <taxon>Bacillales</taxon>
        <taxon>Bacillaceae</taxon>
        <taxon>Halobacillus</taxon>
    </lineage>
</organism>
<dbReference type="PROSITE" id="PS51372">
    <property type="entry name" value="PRD_2"/>
    <property type="match status" value="2"/>
</dbReference>
<evidence type="ECO:0000259" key="6">
    <source>
        <dbReference type="PROSITE" id="PS51099"/>
    </source>
</evidence>
<dbReference type="GO" id="GO:0006355">
    <property type="term" value="P:regulation of DNA-templated transcription"/>
    <property type="evidence" value="ECO:0007669"/>
    <property type="project" value="InterPro"/>
</dbReference>
<evidence type="ECO:0000256" key="4">
    <source>
        <dbReference type="ARBA" id="ARBA00023163"/>
    </source>
</evidence>
<dbReference type="OrthoDB" id="9776005at2"/>
<dbReference type="PROSITE" id="PS51099">
    <property type="entry name" value="PTS_EIIB_TYPE_2"/>
    <property type="match status" value="1"/>
</dbReference>
<dbReference type="Gene3D" id="1.10.10.10">
    <property type="entry name" value="Winged helix-like DNA-binding domain superfamily/Winged helix DNA-binding domain"/>
    <property type="match status" value="2"/>
</dbReference>
<dbReference type="PANTHER" id="PTHR30185:SF18">
    <property type="entry name" value="TRANSCRIPTIONAL REGULATOR MTLR"/>
    <property type="match status" value="1"/>
</dbReference>
<accession>A0A410MC03</accession>
<dbReference type="SUPFAM" id="SSF55804">
    <property type="entry name" value="Phoshotransferase/anion transport protein"/>
    <property type="match status" value="1"/>
</dbReference>
<dbReference type="SUPFAM" id="SSF52794">
    <property type="entry name" value="PTS system IIB component-like"/>
    <property type="match status" value="1"/>
</dbReference>
<dbReference type="InterPro" id="IPR013011">
    <property type="entry name" value="PTS_EIIB_2"/>
</dbReference>
<keyword evidence="4" id="KW-0804">Transcription</keyword>
<evidence type="ECO:0000256" key="1">
    <source>
        <dbReference type="ARBA" id="ARBA00022679"/>
    </source>
</evidence>
<dbReference type="CDD" id="cd05568">
    <property type="entry name" value="PTS_IIB_bgl_like"/>
    <property type="match status" value="1"/>
</dbReference>
<dbReference type="EMBL" id="CP026118">
    <property type="protein sequence ID" value="QAS52274.1"/>
    <property type="molecule type" value="Genomic_DNA"/>
</dbReference>
<reference evidence="8 9" key="1">
    <citation type="submission" date="2018-01" db="EMBL/GenBank/DDBJ databases">
        <title>The whole genome sequencing and assembly of Halobacillus litoralis ERB031 strain.</title>
        <authorList>
            <person name="Lee S.-J."/>
            <person name="Park M.-K."/>
            <person name="Kim J.-Y."/>
            <person name="Lee Y.-J."/>
            <person name="Yi H."/>
            <person name="Bahn Y.-S."/>
            <person name="Kim J.F."/>
            <person name="Lee D.-W."/>
        </authorList>
    </citation>
    <scope>NUCLEOTIDE SEQUENCE [LARGE SCALE GENOMIC DNA]</scope>
    <source>
        <strain evidence="8 9">ERB 031</strain>
    </source>
</reference>
<feature type="domain" description="PTS EIIB type-2" evidence="6">
    <location>
        <begin position="418"/>
        <end position="506"/>
    </location>
</feature>
<dbReference type="Proteomes" id="UP000287756">
    <property type="component" value="Chromosome"/>
</dbReference>
<dbReference type="InterPro" id="IPR036388">
    <property type="entry name" value="WH-like_DNA-bd_sf"/>
</dbReference>
<dbReference type="Gene3D" id="1.10.1790.10">
    <property type="entry name" value="PRD domain"/>
    <property type="match status" value="2"/>
</dbReference>
<dbReference type="PROSITE" id="PS51094">
    <property type="entry name" value="PTS_EIIA_TYPE_2"/>
    <property type="match status" value="1"/>
</dbReference>
<dbReference type="AlphaFoldDB" id="A0A410MC03"/>
<dbReference type="Pfam" id="PF00874">
    <property type="entry name" value="PRD"/>
    <property type="match status" value="2"/>
</dbReference>
<evidence type="ECO:0000256" key="2">
    <source>
        <dbReference type="ARBA" id="ARBA00022737"/>
    </source>
</evidence>
<dbReference type="PANTHER" id="PTHR30185">
    <property type="entry name" value="CRYPTIC BETA-GLUCOSIDE BGL OPERON ANTITERMINATOR"/>
    <property type="match status" value="1"/>
</dbReference>
<dbReference type="Gene3D" id="3.40.50.2300">
    <property type="match status" value="1"/>
</dbReference>
<evidence type="ECO:0000259" key="5">
    <source>
        <dbReference type="PROSITE" id="PS51094"/>
    </source>
</evidence>
<evidence type="ECO:0000256" key="3">
    <source>
        <dbReference type="ARBA" id="ARBA00023015"/>
    </source>
</evidence>
<dbReference type="RefSeq" id="WP_128524566.1">
    <property type="nucleotide sequence ID" value="NZ_CP026118.1"/>
</dbReference>
<dbReference type="InterPro" id="IPR016152">
    <property type="entry name" value="PTrfase/Anion_transptr"/>
</dbReference>
<dbReference type="SUPFAM" id="SSF63520">
    <property type="entry name" value="PTS-regulatory domain, PRD"/>
    <property type="match status" value="2"/>
</dbReference>
<keyword evidence="1" id="KW-0808">Transferase</keyword>
<dbReference type="InterPro" id="IPR036095">
    <property type="entry name" value="PTS_EIIB-like_sf"/>
</dbReference>
<keyword evidence="2" id="KW-0677">Repeat</keyword>
<sequence>MYISARERKVIQLLLEARQDITVKEVADLLDVSTRTVHRDLKGVESILSKHGLKLQKKSGSGLAILGNREDEDALKSSIYGHDLLDYTPEERQVLILSRLLEAKEPVKLLTFANELGVTVATISHDLDKIEDVLKDFQLYLLRKRGYGVEVQGEEANIREAIRFIIMQRMDEHDFLRLLRDNVQTGSPMLDSVSDHLLGLVNKEKISLIEQTVDTIREQLAYPLADSAYIGLVIHLALAIERLQQGEFIQMEEEYLSELKVAREFEAAEKLIEKLEQKFDLDIPEAETGYITMHLMGAKVRYNEDFVLEESSLSVAFKAKQMIEFVSSSIQINLYESKQLLNDLVIHLKPSLYRIQQGMDISNPLKDQIEEDYPELFAVLEKAVQHVFPLLKFPKEETAFLVMHFASALLNMEGGKWVRALVVCSSGIGTAKILSAKLQSQFQEIEEVDHQSLFDLKELDFNDYDLIVSTIPLEKVEDYVLVNPMLPTADVHRIQHRIRKAKIVETMKRVDQPVPGKMEDETLQAIQDSVKSVQRYATVVSQILNTLYVYECSSQDKKEILDRTCERLENEGALKGWESITKYLLDREKVGGLGVPDTGLALYHTRQDHIPVPSFTVIILDHSIAIKGMDGESMNSNVIILMLAPKDISKEGLEVLSFLSSLLIEDPESTKAFQSKDEHVIKNYVSNQIHQFFKEKL</sequence>
<dbReference type="InterPro" id="IPR013196">
    <property type="entry name" value="HTH_11"/>
</dbReference>
<dbReference type="Pfam" id="PF00359">
    <property type="entry name" value="PTS_EIIA_2"/>
    <property type="match status" value="1"/>
</dbReference>
<dbReference type="Gene3D" id="3.40.930.10">
    <property type="entry name" value="Mannitol-specific EII, Chain A"/>
    <property type="match status" value="1"/>
</dbReference>
<feature type="domain" description="PRD" evidence="7">
    <location>
        <begin position="310"/>
        <end position="415"/>
    </location>
</feature>
<dbReference type="KEGG" id="hli:HLI_08535"/>
<dbReference type="GO" id="GO:0009401">
    <property type="term" value="P:phosphoenolpyruvate-dependent sugar phosphotransferase system"/>
    <property type="evidence" value="ECO:0007669"/>
    <property type="project" value="InterPro"/>
</dbReference>
<dbReference type="InterPro" id="IPR036634">
    <property type="entry name" value="PRD_sf"/>
</dbReference>
<gene>
    <name evidence="8" type="ORF">HLI_08535</name>
</gene>